<evidence type="ECO:0000313" key="3">
    <source>
        <dbReference type="Proteomes" id="UP000024635"/>
    </source>
</evidence>
<feature type="compositionally biased region" description="Basic residues" evidence="1">
    <location>
        <begin position="245"/>
        <end position="267"/>
    </location>
</feature>
<comment type="caution">
    <text evidence="2">The sequence shown here is derived from an EMBL/GenBank/DDBJ whole genome shotgun (WGS) entry which is preliminary data.</text>
</comment>
<protein>
    <submittedName>
        <fullName evidence="2">Uncharacterized protein</fullName>
    </submittedName>
</protein>
<dbReference type="Proteomes" id="UP000024635">
    <property type="component" value="Unassembled WGS sequence"/>
</dbReference>
<dbReference type="EMBL" id="JARK01001615">
    <property type="protein sequence ID" value="EYB86410.1"/>
    <property type="molecule type" value="Genomic_DNA"/>
</dbReference>
<accession>A0A016S6V9</accession>
<name>A0A016S6V9_9BILA</name>
<feature type="region of interest" description="Disordered" evidence="1">
    <location>
        <begin position="227"/>
        <end position="267"/>
    </location>
</feature>
<sequence>MLLLSITVCSVFATTTNKKEELIQKKQGRVPHGRHDFRNGLETDVLDRGSIEKIRGKLPQKNLSVGDTYEEYNRHLNETTTGPLQFWKEGGASLPAEKGQKKSAHMPRKSVLSFKRLFFKGDGEVIGDAPWSSKSKGDENEDREMYDDINYNTAPWDEDSRGHEEKKKKSTKVTKPVTRKTEKSRPPTNKFKKTKAPTKKTEKMKPPTKHTTTTINTTMSTTTKIEATTPMATEIETTTTTTTRKTTKKRPKSKLKPRPKPKPTKKTRPRARLLLTNEKAPWKYTWVGKKLVLPNVKAPWDYRLAPRKVKDSVISVTGSFSLEVFLKKLSQNFTCCRCQ</sequence>
<reference evidence="3" key="1">
    <citation type="journal article" date="2015" name="Nat. Genet.">
        <title>The genome and transcriptome of the zoonotic hookworm Ancylostoma ceylanicum identify infection-specific gene families.</title>
        <authorList>
            <person name="Schwarz E.M."/>
            <person name="Hu Y."/>
            <person name="Antoshechkin I."/>
            <person name="Miller M.M."/>
            <person name="Sternberg P.W."/>
            <person name="Aroian R.V."/>
        </authorList>
    </citation>
    <scope>NUCLEOTIDE SEQUENCE</scope>
    <source>
        <strain evidence="3">HY135</strain>
    </source>
</reference>
<feature type="region of interest" description="Disordered" evidence="1">
    <location>
        <begin position="126"/>
        <end position="214"/>
    </location>
</feature>
<evidence type="ECO:0000313" key="2">
    <source>
        <dbReference type="EMBL" id="EYB86410.1"/>
    </source>
</evidence>
<dbReference type="STRING" id="53326.A0A016S6V9"/>
<keyword evidence="3" id="KW-1185">Reference proteome</keyword>
<evidence type="ECO:0000256" key="1">
    <source>
        <dbReference type="SAM" id="MobiDB-lite"/>
    </source>
</evidence>
<gene>
    <name evidence="2" type="primary">Acey_s0279.g1192</name>
    <name evidence="2" type="ORF">Y032_0279g1192</name>
</gene>
<proteinExistence type="predicted"/>
<dbReference type="AlphaFoldDB" id="A0A016S6V9"/>
<feature type="compositionally biased region" description="Basic and acidic residues" evidence="1">
    <location>
        <begin position="158"/>
        <end position="167"/>
    </location>
</feature>
<organism evidence="2 3">
    <name type="scientific">Ancylostoma ceylanicum</name>
    <dbReference type="NCBI Taxonomy" id="53326"/>
    <lineage>
        <taxon>Eukaryota</taxon>
        <taxon>Metazoa</taxon>
        <taxon>Ecdysozoa</taxon>
        <taxon>Nematoda</taxon>
        <taxon>Chromadorea</taxon>
        <taxon>Rhabditida</taxon>
        <taxon>Rhabditina</taxon>
        <taxon>Rhabditomorpha</taxon>
        <taxon>Strongyloidea</taxon>
        <taxon>Ancylostomatidae</taxon>
        <taxon>Ancylostomatinae</taxon>
        <taxon>Ancylostoma</taxon>
    </lineage>
</organism>